<dbReference type="Gene3D" id="3.30.110.70">
    <property type="entry name" value="Hypothetical protein apc22750. Chain B"/>
    <property type="match status" value="1"/>
</dbReference>
<dbReference type="HAMAP" id="MF_00338">
    <property type="entry name" value="UPF0145"/>
    <property type="match status" value="1"/>
</dbReference>
<reference evidence="3 4" key="2">
    <citation type="submission" date="2010-03" db="EMBL/GenBank/DDBJ databases">
        <authorList>
            <person name="Pajon A."/>
        </authorList>
    </citation>
    <scope>NUCLEOTIDE SEQUENCE [LARGE SCALE GENOMIC DNA]</scope>
    <source>
        <strain evidence="3 4">SGP1</strain>
    </source>
</reference>
<dbReference type="AlphaFoldDB" id="A0AB94IVK8"/>
<evidence type="ECO:0000313" key="4">
    <source>
        <dbReference type="Proteomes" id="UP000008957"/>
    </source>
</evidence>
<organism evidence="3 4">
    <name type="scientific">Fretibacterium fastidiosum</name>
    <dbReference type="NCBI Taxonomy" id="651822"/>
    <lineage>
        <taxon>Bacteria</taxon>
        <taxon>Thermotogati</taxon>
        <taxon>Synergistota</taxon>
        <taxon>Synergistia</taxon>
        <taxon>Synergistales</taxon>
        <taxon>Aminobacteriaceae</taxon>
        <taxon>Fretibacterium</taxon>
    </lineage>
</organism>
<proteinExistence type="inferred from homology"/>
<dbReference type="InterPro" id="IPR035439">
    <property type="entry name" value="UPF0145_dom_sf"/>
</dbReference>
<protein>
    <recommendedName>
        <fullName evidence="2">UPF0145 protein SY1_02720</fullName>
    </recommendedName>
</protein>
<comment type="similarity">
    <text evidence="1 2">Belongs to the UPF0145 family.</text>
</comment>
<dbReference type="RefSeq" id="WP_015555933.1">
    <property type="nucleotide sequence ID" value="NC_021038.1"/>
</dbReference>
<dbReference type="KEGG" id="sbr:SY1_02720"/>
<dbReference type="Proteomes" id="UP000008957">
    <property type="component" value="Chromosome"/>
</dbReference>
<name>A0AB94IVK8_9BACT</name>
<dbReference type="Pfam" id="PF01906">
    <property type="entry name" value="YbjQ_1"/>
    <property type="match status" value="1"/>
</dbReference>
<dbReference type="PANTHER" id="PTHR34068">
    <property type="entry name" value="UPF0145 PROTEIN YBJQ"/>
    <property type="match status" value="1"/>
</dbReference>
<sequence length="109" mass="11843">MIVTTTNDLEGWRVVDYLGIVSGEVILGVNFIKDFGAAIRNVIGGRSAGYEEELQDARERSLEEMQQRARALRADAVLAVRVDYEVLGPNGGMLMAACSGTAVRLARVE</sequence>
<dbReference type="SUPFAM" id="SSF117782">
    <property type="entry name" value="YbjQ-like"/>
    <property type="match status" value="1"/>
</dbReference>
<reference evidence="4" key="1">
    <citation type="submission" date="2010-03" db="EMBL/GenBank/DDBJ databases">
        <title>The genome sequence of Synergistetes sp. SGP1.</title>
        <authorList>
            <consortium name="metaHIT consortium -- http://www.metahit.eu/"/>
            <person name="Pajon A."/>
            <person name="Turner K."/>
            <person name="Parkhill J."/>
            <person name="Wade W."/>
            <person name="Vartoukian S."/>
        </authorList>
    </citation>
    <scope>NUCLEOTIDE SEQUENCE [LARGE SCALE GENOMIC DNA]</scope>
    <source>
        <strain evidence="4">SGP1</strain>
    </source>
</reference>
<dbReference type="PANTHER" id="PTHR34068:SF1">
    <property type="entry name" value="UPF0145 PROTEIN YBJQ"/>
    <property type="match status" value="1"/>
</dbReference>
<accession>A0AB94IVK8</accession>
<dbReference type="EMBL" id="FP929056">
    <property type="protein sequence ID" value="CBL27786.1"/>
    <property type="molecule type" value="Genomic_DNA"/>
</dbReference>
<keyword evidence="4" id="KW-1185">Reference proteome</keyword>
<evidence type="ECO:0000256" key="1">
    <source>
        <dbReference type="ARBA" id="ARBA00010751"/>
    </source>
</evidence>
<gene>
    <name evidence="3" type="ORF">SY1_02720</name>
</gene>
<evidence type="ECO:0000256" key="2">
    <source>
        <dbReference type="HAMAP-Rule" id="MF_00338"/>
    </source>
</evidence>
<dbReference type="InterPro" id="IPR002765">
    <property type="entry name" value="UPF0145_YbjQ-like"/>
</dbReference>
<evidence type="ECO:0000313" key="3">
    <source>
        <dbReference type="EMBL" id="CBL27786.1"/>
    </source>
</evidence>